<dbReference type="OrthoDB" id="1655540at2"/>
<gene>
    <name evidence="1" type="ORF">D8M05_07565</name>
</gene>
<sequence>MDNEKLHPTVVEFKRFINNHPLLLREIRKTGRSWQEYYEKWILLGEEDTFWDAYKEEKIEEKTGNKKADEKNFELLGQLMKATENIDINKVQGQVNNLSKTIGTVQELINQFQHTKKDKKPVNDPFNWFRD</sequence>
<dbReference type="InterPro" id="IPR025953">
    <property type="entry name" value="YlbD_coat"/>
</dbReference>
<dbReference type="RefSeq" id="WP_121130270.1">
    <property type="nucleotide sequence ID" value="NZ_JBHUFK010000007.1"/>
</dbReference>
<dbReference type="AlphaFoldDB" id="A0A494Z1I0"/>
<accession>A0A494Z1I0</accession>
<name>A0A494Z1I0_9BACI</name>
<dbReference type="EMBL" id="RBZO01000009">
    <property type="protein sequence ID" value="RKQ16329.1"/>
    <property type="molecule type" value="Genomic_DNA"/>
</dbReference>
<evidence type="ECO:0000313" key="2">
    <source>
        <dbReference type="Proteomes" id="UP000281813"/>
    </source>
</evidence>
<reference evidence="1 2" key="1">
    <citation type="journal article" date="2015" name="Antonie Van Leeuwenhoek">
        <title>Oceanobacillus bengalensis sp. nov., a bacterium isolated from seawater of the Bay of Bengal.</title>
        <authorList>
            <person name="Yongchang O."/>
            <person name="Xiang W."/>
            <person name="Wang G."/>
        </authorList>
    </citation>
    <scope>NUCLEOTIDE SEQUENCE [LARGE SCALE GENOMIC DNA]</scope>
    <source>
        <strain evidence="1 2">MCCC 1K00260</strain>
    </source>
</reference>
<comment type="caution">
    <text evidence="1">The sequence shown here is derived from an EMBL/GenBank/DDBJ whole genome shotgun (WGS) entry which is preliminary data.</text>
</comment>
<dbReference type="Pfam" id="PF14071">
    <property type="entry name" value="YlbD_coat"/>
    <property type="match status" value="1"/>
</dbReference>
<proteinExistence type="predicted"/>
<protein>
    <recommendedName>
        <fullName evidence="3">Cytosolic protein</fullName>
    </recommendedName>
</protein>
<evidence type="ECO:0000313" key="1">
    <source>
        <dbReference type="EMBL" id="RKQ16329.1"/>
    </source>
</evidence>
<evidence type="ECO:0008006" key="3">
    <source>
        <dbReference type="Google" id="ProtNLM"/>
    </source>
</evidence>
<organism evidence="1 2">
    <name type="scientific">Oceanobacillus bengalensis</name>
    <dbReference type="NCBI Taxonomy" id="1435466"/>
    <lineage>
        <taxon>Bacteria</taxon>
        <taxon>Bacillati</taxon>
        <taxon>Bacillota</taxon>
        <taxon>Bacilli</taxon>
        <taxon>Bacillales</taxon>
        <taxon>Bacillaceae</taxon>
        <taxon>Oceanobacillus</taxon>
    </lineage>
</organism>
<keyword evidence="2" id="KW-1185">Reference proteome</keyword>
<dbReference type="Proteomes" id="UP000281813">
    <property type="component" value="Unassembled WGS sequence"/>
</dbReference>